<dbReference type="OrthoDB" id="2607492at2"/>
<reference evidence="4" key="1">
    <citation type="submission" date="2016-06" db="EMBL/GenBank/DDBJ databases">
        <authorList>
            <person name="Varghese N."/>
            <person name="Submissions Spin"/>
        </authorList>
    </citation>
    <scope>NUCLEOTIDE SEQUENCE [LARGE SCALE GENOMIC DNA]</scope>
    <source>
        <strain evidence="4">DSM 44814</strain>
    </source>
</reference>
<name>A0A1C6UT82_9ACTN</name>
<dbReference type="Pfam" id="PF08239">
    <property type="entry name" value="SH3_3"/>
    <property type="match status" value="1"/>
</dbReference>
<proteinExistence type="predicted"/>
<evidence type="ECO:0000313" key="4">
    <source>
        <dbReference type="Proteomes" id="UP000199696"/>
    </source>
</evidence>
<feature type="signal peptide" evidence="1">
    <location>
        <begin position="1"/>
        <end position="38"/>
    </location>
</feature>
<dbReference type="InterPro" id="IPR003646">
    <property type="entry name" value="SH3-like_bac-type"/>
</dbReference>
<dbReference type="SMART" id="SM00287">
    <property type="entry name" value="SH3b"/>
    <property type="match status" value="1"/>
</dbReference>
<feature type="domain" description="SH3b" evidence="2">
    <location>
        <begin position="38"/>
        <end position="110"/>
    </location>
</feature>
<dbReference type="EMBL" id="FMHY01000002">
    <property type="protein sequence ID" value="SCL57200.1"/>
    <property type="molecule type" value="Genomic_DNA"/>
</dbReference>
<dbReference type="Proteomes" id="UP000199696">
    <property type="component" value="Unassembled WGS sequence"/>
</dbReference>
<evidence type="ECO:0000259" key="2">
    <source>
        <dbReference type="PROSITE" id="PS51781"/>
    </source>
</evidence>
<dbReference type="STRING" id="227316.GA0070604_3572"/>
<keyword evidence="4" id="KW-1185">Reference proteome</keyword>
<dbReference type="Gene3D" id="2.30.30.40">
    <property type="entry name" value="SH3 Domains"/>
    <property type="match status" value="1"/>
</dbReference>
<evidence type="ECO:0000313" key="3">
    <source>
        <dbReference type="EMBL" id="SCL57200.1"/>
    </source>
</evidence>
<organism evidence="3 4">
    <name type="scientific">Micromonospora eburnea</name>
    <dbReference type="NCBI Taxonomy" id="227316"/>
    <lineage>
        <taxon>Bacteria</taxon>
        <taxon>Bacillati</taxon>
        <taxon>Actinomycetota</taxon>
        <taxon>Actinomycetes</taxon>
        <taxon>Micromonosporales</taxon>
        <taxon>Micromonosporaceae</taxon>
        <taxon>Micromonospora</taxon>
    </lineage>
</organism>
<dbReference type="SUPFAM" id="SSF54001">
    <property type="entry name" value="Cysteine proteinases"/>
    <property type="match status" value="1"/>
</dbReference>
<feature type="chain" id="PRO_5008748036" evidence="1">
    <location>
        <begin position="39"/>
        <end position="234"/>
    </location>
</feature>
<accession>A0A1C6UT82</accession>
<sequence>MTLLERPRTGTRRWLARTALALLVTTATTLGLAAPALAATGTVQAAGGLNVRSGPGTGYSVVGSVADGASVSIACQTTGDWVNGNWGATNIWDRLSSGGYVSDGFVYTGSNGQVAPSCSNSRADNAVAWYEARLGSTAYEGYCEMAAENAYGRTGIYASAMADWNDAVARGTAHRGDLNAPRGALVFWNISAPYGHVGISRGDGTFVATSVNGRIGSAWLPYYANYLGWSWPNF</sequence>
<dbReference type="PROSITE" id="PS51781">
    <property type="entry name" value="SH3B"/>
    <property type="match status" value="1"/>
</dbReference>
<dbReference type="InterPro" id="IPR038765">
    <property type="entry name" value="Papain-like_cys_pep_sf"/>
</dbReference>
<dbReference type="RefSeq" id="WP_091119215.1">
    <property type="nucleotide sequence ID" value="NZ_FMHY01000002.1"/>
</dbReference>
<keyword evidence="1" id="KW-0732">Signal</keyword>
<evidence type="ECO:0000256" key="1">
    <source>
        <dbReference type="SAM" id="SignalP"/>
    </source>
</evidence>
<protein>
    <submittedName>
        <fullName evidence="3">Uncharacterized conserved protein YraI</fullName>
    </submittedName>
</protein>
<gene>
    <name evidence="3" type="ORF">GA0070604_3572</name>
</gene>
<dbReference type="AlphaFoldDB" id="A0A1C6UT82"/>